<dbReference type="InterPro" id="IPR025736">
    <property type="entry name" value="PucR_C-HTH_dom"/>
</dbReference>
<dbReference type="Pfam" id="PF07905">
    <property type="entry name" value="PucR"/>
    <property type="match status" value="1"/>
</dbReference>
<dbReference type="RefSeq" id="WP_073027752.1">
    <property type="nucleotide sequence ID" value="NZ_FQXJ01000003.1"/>
</dbReference>
<evidence type="ECO:0000313" key="3">
    <source>
        <dbReference type="EMBL" id="SHH27562.1"/>
    </source>
</evidence>
<evidence type="ECO:0000313" key="4">
    <source>
        <dbReference type="Proteomes" id="UP000183954"/>
    </source>
</evidence>
<dbReference type="PROSITE" id="PS50887">
    <property type="entry name" value="GGDEF"/>
    <property type="match status" value="1"/>
</dbReference>
<dbReference type="PANTHER" id="PTHR33744">
    <property type="entry name" value="CARBOHYDRATE DIACID REGULATOR"/>
    <property type="match status" value="1"/>
</dbReference>
<dbReference type="Pfam" id="PF13556">
    <property type="entry name" value="HTH_30"/>
    <property type="match status" value="1"/>
</dbReference>
<dbReference type="STRING" id="1121420.SAMN02746098_00607"/>
<comment type="similarity">
    <text evidence="1">Belongs to the CdaR family.</text>
</comment>
<feature type="domain" description="GGDEF" evidence="2">
    <location>
        <begin position="311"/>
        <end position="442"/>
    </location>
</feature>
<sequence>MEITVRDIMEIGPLREAKLLAGKHRADNIVKGITIIEVPDIVDWLSGGEILLTSLYNVRNEIMSFRDYIRKMAQREVSALIIKTGRVVEEIPLEIIQAGDEFGLPIIELGREVKFVDVMYPVMAELFNKEVSKLQYYKQVQDHFTELVIAGEGLEGISRVLEELIGNPVIIYDKEYKAMAATDPSVTTFGEVQDSTQRENLNEKFYYYRQEVVFPDLNNITATQVVIPIQQLNQINAYLVVVEINKRLTDIEYIILENASTVISLELVKRFAISEVERRFKNDLLDSLISGNILIETALERASIIGWDLKGPYCIVLMEFLDINDYLTGKKQRTNFITEVGSTVANVINEYTKHFMRISSDSLYVLWPTQGKSEAPVVADIRKASLKISALFAKKYPKMHISTGVGSIAVNIKDISDSYREAKNAINIGRIMNEAFISFSELGIMRMLCQLGVTNDLTEFVPKSINNLILYDRENKTNLLNTFEVFLKNNSNATHTAKELFIHYKTILYRLEKIREISGIDFSNHKDRLEAELGLKIVSLLKTCK</sequence>
<proteinExistence type="inferred from homology"/>
<evidence type="ECO:0000259" key="2">
    <source>
        <dbReference type="PROSITE" id="PS50887"/>
    </source>
</evidence>
<dbReference type="InterPro" id="IPR000160">
    <property type="entry name" value="GGDEF_dom"/>
</dbReference>
<dbReference type="Gene3D" id="1.10.10.2840">
    <property type="entry name" value="PucR C-terminal helix-turn-helix domain"/>
    <property type="match status" value="1"/>
</dbReference>
<name>A0A1M5RMN0_9FIRM</name>
<dbReference type="EMBL" id="FQXJ01000003">
    <property type="protein sequence ID" value="SHH27562.1"/>
    <property type="molecule type" value="Genomic_DNA"/>
</dbReference>
<dbReference type="Proteomes" id="UP000183954">
    <property type="component" value="Unassembled WGS sequence"/>
</dbReference>
<protein>
    <submittedName>
        <fullName evidence="3">Purine catabolism regulatory protein</fullName>
    </submittedName>
</protein>
<dbReference type="OrthoDB" id="143422at2"/>
<dbReference type="AlphaFoldDB" id="A0A1M5RMN0"/>
<accession>A0A1M5RMN0</accession>
<evidence type="ECO:0000256" key="1">
    <source>
        <dbReference type="ARBA" id="ARBA00006754"/>
    </source>
</evidence>
<dbReference type="InterPro" id="IPR042070">
    <property type="entry name" value="PucR_C-HTH_sf"/>
</dbReference>
<dbReference type="PANTHER" id="PTHR33744:SF1">
    <property type="entry name" value="DNA-BINDING TRANSCRIPTIONAL ACTIVATOR ADER"/>
    <property type="match status" value="1"/>
</dbReference>
<dbReference type="InterPro" id="IPR041522">
    <property type="entry name" value="CdaR_GGDEF"/>
</dbReference>
<reference evidence="4" key="1">
    <citation type="submission" date="2016-11" db="EMBL/GenBank/DDBJ databases">
        <authorList>
            <person name="Varghese N."/>
            <person name="Submissions S."/>
        </authorList>
    </citation>
    <scope>NUCLEOTIDE SEQUENCE [LARGE SCALE GENOMIC DNA]</scope>
    <source>
        <strain evidence="4">DSM 15449</strain>
    </source>
</reference>
<organism evidence="3 4">
    <name type="scientific">Desulfosporosinus lacus DSM 15449</name>
    <dbReference type="NCBI Taxonomy" id="1121420"/>
    <lineage>
        <taxon>Bacteria</taxon>
        <taxon>Bacillati</taxon>
        <taxon>Bacillota</taxon>
        <taxon>Clostridia</taxon>
        <taxon>Eubacteriales</taxon>
        <taxon>Desulfitobacteriaceae</taxon>
        <taxon>Desulfosporosinus</taxon>
    </lineage>
</organism>
<keyword evidence="4" id="KW-1185">Reference proteome</keyword>
<gene>
    <name evidence="3" type="ORF">SAMN02746098_00607</name>
</gene>
<dbReference type="InterPro" id="IPR012914">
    <property type="entry name" value="PucR_dom"/>
</dbReference>
<dbReference type="InterPro" id="IPR051448">
    <property type="entry name" value="CdaR-like_regulators"/>
</dbReference>
<dbReference type="Pfam" id="PF17853">
    <property type="entry name" value="GGDEF_2"/>
    <property type="match status" value="1"/>
</dbReference>